<feature type="transmembrane region" description="Helical" evidence="1">
    <location>
        <begin position="12"/>
        <end position="30"/>
    </location>
</feature>
<feature type="transmembrane region" description="Helical" evidence="1">
    <location>
        <begin position="50"/>
        <end position="68"/>
    </location>
</feature>
<sequence length="196" mass="22789">MPPEPDSHEIYLHLRVLIGVVLGLSLTRILSGLSRLVQHPGRVPLYAPHLLWVLVILVSAIHFWWWEFGLATIRVWRFELFVFILFYAFLWFLLASLLFPDDLAEYAGYEDYFLSRRRWFFGLFALTFVVDYFDTILKGPARLAQLGPEYEVRLAAGVLLCLAAMATRNRAFHLAFAGLFLLYDLSWIERAYDLLG</sequence>
<gene>
    <name evidence="2" type="ORF">BHE75_00371</name>
</gene>
<keyword evidence="1" id="KW-0812">Transmembrane</keyword>
<dbReference type="AlphaFoldDB" id="A0A1S1HD63"/>
<protein>
    <submittedName>
        <fullName evidence="2">Uncharacterized protein</fullName>
    </submittedName>
</protein>
<evidence type="ECO:0000313" key="3">
    <source>
        <dbReference type="Proteomes" id="UP000179467"/>
    </source>
</evidence>
<keyword evidence="1" id="KW-0472">Membrane</keyword>
<dbReference type="EMBL" id="MIPT01000001">
    <property type="protein sequence ID" value="OHT18400.1"/>
    <property type="molecule type" value="Genomic_DNA"/>
</dbReference>
<evidence type="ECO:0000313" key="2">
    <source>
        <dbReference type="EMBL" id="OHT18400.1"/>
    </source>
</evidence>
<proteinExistence type="predicted"/>
<dbReference type="RefSeq" id="WP_070932003.1">
    <property type="nucleotide sequence ID" value="NZ_MIPT01000001.1"/>
</dbReference>
<dbReference type="Proteomes" id="UP000179467">
    <property type="component" value="Unassembled WGS sequence"/>
</dbReference>
<accession>A0A1S1HD63</accession>
<keyword evidence="3" id="KW-1185">Reference proteome</keyword>
<evidence type="ECO:0000256" key="1">
    <source>
        <dbReference type="SAM" id="Phobius"/>
    </source>
</evidence>
<feature type="transmembrane region" description="Helical" evidence="1">
    <location>
        <begin position="80"/>
        <end position="99"/>
    </location>
</feature>
<dbReference type="OrthoDB" id="9803673at2"/>
<reference evidence="2 3" key="1">
    <citation type="submission" date="2016-09" db="EMBL/GenBank/DDBJ databases">
        <title>Metabolic pathway, cell adaptation mechanisms and a novel monoxygenase revealed through proteogenomic-transcription analysis of a Sphingomonas haloaromaticamans strain degrading the fungicide ortho-phenylphenol.</title>
        <authorList>
            <person name="Perruchon C."/>
            <person name="Papadopoulou E.S."/>
            <person name="Rousidou C."/>
            <person name="Vasileiadis S."/>
            <person name="Tanou G."/>
            <person name="Amoutzias G."/>
            <person name="Molassiotis A."/>
            <person name="Karpouzas D.G."/>
        </authorList>
    </citation>
    <scope>NUCLEOTIDE SEQUENCE [LARGE SCALE GENOMIC DNA]</scope>
    <source>
        <strain evidence="2 3">P3</strain>
    </source>
</reference>
<comment type="caution">
    <text evidence="2">The sequence shown here is derived from an EMBL/GenBank/DDBJ whole genome shotgun (WGS) entry which is preliminary data.</text>
</comment>
<organism evidence="2 3">
    <name type="scientific">Edaphosphingomonas haloaromaticamans</name>
    <dbReference type="NCBI Taxonomy" id="653954"/>
    <lineage>
        <taxon>Bacteria</taxon>
        <taxon>Pseudomonadati</taxon>
        <taxon>Pseudomonadota</taxon>
        <taxon>Alphaproteobacteria</taxon>
        <taxon>Sphingomonadales</taxon>
        <taxon>Rhizorhabdaceae</taxon>
        <taxon>Edaphosphingomonas</taxon>
    </lineage>
</organism>
<feature type="transmembrane region" description="Helical" evidence="1">
    <location>
        <begin position="119"/>
        <end position="137"/>
    </location>
</feature>
<keyword evidence="1" id="KW-1133">Transmembrane helix</keyword>
<name>A0A1S1HD63_9SPHN</name>